<keyword evidence="9" id="KW-1185">Reference proteome</keyword>
<comment type="caution">
    <text evidence="8">The sequence shown here is derived from an EMBL/GenBank/DDBJ whole genome shotgun (WGS) entry which is preliminary data.</text>
</comment>
<keyword evidence="5" id="KW-0238">DNA-binding</keyword>
<name>A0A839SVG0_9PROT</name>
<feature type="binding site" evidence="7">
    <location>
        <position position="161"/>
    </location>
    <ligand>
        <name>Zn(2+)</name>
        <dbReference type="ChEBI" id="CHEBI:29105"/>
    </ligand>
</feature>
<accession>A0A839SVG0</accession>
<dbReference type="GO" id="GO:0045892">
    <property type="term" value="P:negative regulation of DNA-templated transcription"/>
    <property type="evidence" value="ECO:0007669"/>
    <property type="project" value="TreeGrafter"/>
</dbReference>
<dbReference type="InterPro" id="IPR043135">
    <property type="entry name" value="Fur_C"/>
</dbReference>
<feature type="binding site" evidence="7">
    <location>
        <position position="158"/>
    </location>
    <ligand>
        <name>Zn(2+)</name>
        <dbReference type="ChEBI" id="CHEBI:29105"/>
    </ligand>
</feature>
<dbReference type="Gene3D" id="3.30.1490.190">
    <property type="match status" value="1"/>
</dbReference>
<dbReference type="EMBL" id="JACHXA010000003">
    <property type="protein sequence ID" value="MBB3064933.1"/>
    <property type="molecule type" value="Genomic_DNA"/>
</dbReference>
<evidence type="ECO:0000256" key="7">
    <source>
        <dbReference type="PIRSR" id="PIRSR602481-1"/>
    </source>
</evidence>
<organism evidence="8 9">
    <name type="scientific">Limibacillus halophilus</name>
    <dbReference type="NCBI Taxonomy" id="1579333"/>
    <lineage>
        <taxon>Bacteria</taxon>
        <taxon>Pseudomonadati</taxon>
        <taxon>Pseudomonadota</taxon>
        <taxon>Alphaproteobacteria</taxon>
        <taxon>Rhodospirillales</taxon>
        <taxon>Rhodovibrionaceae</taxon>
        <taxon>Limibacillus</taxon>
    </lineage>
</organism>
<proteinExistence type="inferred from homology"/>
<evidence type="ECO:0000256" key="3">
    <source>
        <dbReference type="ARBA" id="ARBA00022833"/>
    </source>
</evidence>
<dbReference type="AlphaFoldDB" id="A0A839SVG0"/>
<keyword evidence="4" id="KW-0805">Transcription regulation</keyword>
<evidence type="ECO:0000313" key="8">
    <source>
        <dbReference type="EMBL" id="MBB3064933.1"/>
    </source>
</evidence>
<evidence type="ECO:0000313" key="9">
    <source>
        <dbReference type="Proteomes" id="UP000581135"/>
    </source>
</evidence>
<keyword evidence="2" id="KW-0678">Repressor</keyword>
<dbReference type="SUPFAM" id="SSF46785">
    <property type="entry name" value="Winged helix' DNA-binding domain"/>
    <property type="match status" value="1"/>
</dbReference>
<comment type="cofactor">
    <cofactor evidence="7">
        <name>Zn(2+)</name>
        <dbReference type="ChEBI" id="CHEBI:29105"/>
    </cofactor>
    <text evidence="7">Binds 1 zinc ion per subunit.</text>
</comment>
<dbReference type="GO" id="GO:0003700">
    <property type="term" value="F:DNA-binding transcription factor activity"/>
    <property type="evidence" value="ECO:0007669"/>
    <property type="project" value="InterPro"/>
</dbReference>
<keyword evidence="7" id="KW-0479">Metal-binding</keyword>
<evidence type="ECO:0000256" key="4">
    <source>
        <dbReference type="ARBA" id="ARBA00023015"/>
    </source>
</evidence>
<evidence type="ECO:0000256" key="1">
    <source>
        <dbReference type="ARBA" id="ARBA00007957"/>
    </source>
</evidence>
<gene>
    <name evidence="8" type="ORF">FHR98_001212</name>
</gene>
<keyword evidence="3 7" id="KW-0862">Zinc</keyword>
<sequence length="172" mass="19017">MTRFNTTAAAFGTTEHDHQRCQERALGEAEALCEKRGLRLTEIRRAVLEIVWNRHAPVGAYDILDTLSNDRGRIAPPTVYRALDFLLVQGLIHRIESLNAYVGCPVPGEKHISQFLICRDCGSAAEVSDPAIDQAIDSVLAHLKFEAGRRTLEIEGLCGRCQGPHSEKARGQ</sequence>
<dbReference type="GO" id="GO:0000976">
    <property type="term" value="F:transcription cis-regulatory region binding"/>
    <property type="evidence" value="ECO:0007669"/>
    <property type="project" value="TreeGrafter"/>
</dbReference>
<keyword evidence="6" id="KW-0804">Transcription</keyword>
<feature type="binding site" evidence="7">
    <location>
        <position position="121"/>
    </location>
    <ligand>
        <name>Zn(2+)</name>
        <dbReference type="ChEBI" id="CHEBI:29105"/>
    </ligand>
</feature>
<reference evidence="8 9" key="1">
    <citation type="submission" date="2020-08" db="EMBL/GenBank/DDBJ databases">
        <title>Genomic Encyclopedia of Type Strains, Phase III (KMG-III): the genomes of soil and plant-associated and newly described type strains.</title>
        <authorList>
            <person name="Whitman W."/>
        </authorList>
    </citation>
    <scope>NUCLEOTIDE SEQUENCE [LARGE SCALE GENOMIC DNA]</scope>
    <source>
        <strain evidence="8 9">CECT 8803</strain>
    </source>
</reference>
<dbReference type="InterPro" id="IPR002481">
    <property type="entry name" value="FUR"/>
</dbReference>
<feature type="binding site" evidence="7">
    <location>
        <position position="118"/>
    </location>
    <ligand>
        <name>Zn(2+)</name>
        <dbReference type="ChEBI" id="CHEBI:29105"/>
    </ligand>
</feature>
<dbReference type="PANTHER" id="PTHR33202:SF6">
    <property type="entry name" value="ZINC UPTAKE REGULATION PROTEIN"/>
    <property type="match status" value="1"/>
</dbReference>
<dbReference type="Pfam" id="PF01475">
    <property type="entry name" value="FUR"/>
    <property type="match status" value="1"/>
</dbReference>
<comment type="similarity">
    <text evidence="1">Belongs to the Fur family.</text>
</comment>
<dbReference type="InterPro" id="IPR036388">
    <property type="entry name" value="WH-like_DNA-bd_sf"/>
</dbReference>
<dbReference type="CDD" id="cd07153">
    <property type="entry name" value="Fur_like"/>
    <property type="match status" value="1"/>
</dbReference>
<dbReference type="Gene3D" id="1.10.10.10">
    <property type="entry name" value="Winged helix-like DNA-binding domain superfamily/Winged helix DNA-binding domain"/>
    <property type="match status" value="1"/>
</dbReference>
<evidence type="ECO:0000256" key="6">
    <source>
        <dbReference type="ARBA" id="ARBA00023163"/>
    </source>
</evidence>
<protein>
    <submittedName>
        <fullName evidence="8">Fur family zinc uptake transcriptional regulator</fullName>
    </submittedName>
</protein>
<dbReference type="PANTHER" id="PTHR33202">
    <property type="entry name" value="ZINC UPTAKE REGULATION PROTEIN"/>
    <property type="match status" value="1"/>
</dbReference>
<dbReference type="GO" id="GO:0005829">
    <property type="term" value="C:cytosol"/>
    <property type="evidence" value="ECO:0007669"/>
    <property type="project" value="TreeGrafter"/>
</dbReference>
<evidence type="ECO:0000256" key="2">
    <source>
        <dbReference type="ARBA" id="ARBA00022491"/>
    </source>
</evidence>
<dbReference type="GO" id="GO:0008270">
    <property type="term" value="F:zinc ion binding"/>
    <property type="evidence" value="ECO:0007669"/>
    <property type="project" value="TreeGrafter"/>
</dbReference>
<dbReference type="Proteomes" id="UP000581135">
    <property type="component" value="Unassembled WGS sequence"/>
</dbReference>
<evidence type="ECO:0000256" key="5">
    <source>
        <dbReference type="ARBA" id="ARBA00023125"/>
    </source>
</evidence>
<dbReference type="GO" id="GO:1900376">
    <property type="term" value="P:regulation of secondary metabolite biosynthetic process"/>
    <property type="evidence" value="ECO:0007669"/>
    <property type="project" value="TreeGrafter"/>
</dbReference>
<dbReference type="InterPro" id="IPR036390">
    <property type="entry name" value="WH_DNA-bd_sf"/>
</dbReference>